<sequence length="185" mass="20134">MNLMETDFKYLLKSFGEDVFISDKAEIKRPHLVSVGSHVAIDSGFYMTTGASIGDYIHIAPQITVIGGQKVKLIMNHFTTIAAGSRIICGSDNHLGAGLVGPTIPEEYKDEITFADVVFEMFASVGTNAVILPGVILGEGSVVGACSLISKNTEPWTIYVGVPARPFKERKRDKMLEYAKKMGYL</sequence>
<proteinExistence type="predicted"/>
<dbReference type="EMBL" id="PFAM01000012">
    <property type="protein sequence ID" value="PIT96185.1"/>
    <property type="molecule type" value="Genomic_DNA"/>
</dbReference>
<dbReference type="SUPFAM" id="SSF51161">
    <property type="entry name" value="Trimeric LpxA-like enzymes"/>
    <property type="match status" value="1"/>
</dbReference>
<dbReference type="Proteomes" id="UP000228533">
    <property type="component" value="Unassembled WGS sequence"/>
</dbReference>
<dbReference type="AlphaFoldDB" id="A0A2M6WTR0"/>
<organism evidence="1 2">
    <name type="scientific">Candidatus Falkowbacteria bacterium CG10_big_fil_rev_8_21_14_0_10_37_14</name>
    <dbReference type="NCBI Taxonomy" id="1974561"/>
    <lineage>
        <taxon>Bacteria</taxon>
        <taxon>Candidatus Falkowiibacteriota</taxon>
    </lineage>
</organism>
<evidence type="ECO:0000313" key="2">
    <source>
        <dbReference type="Proteomes" id="UP000228533"/>
    </source>
</evidence>
<dbReference type="Gene3D" id="2.160.10.10">
    <property type="entry name" value="Hexapeptide repeat proteins"/>
    <property type="match status" value="1"/>
</dbReference>
<reference evidence="2" key="1">
    <citation type="submission" date="2017-09" db="EMBL/GenBank/DDBJ databases">
        <title>Depth-based differentiation of microbial function through sediment-hosted aquifers and enrichment of novel symbionts in the deep terrestrial subsurface.</title>
        <authorList>
            <person name="Probst A.J."/>
            <person name="Ladd B."/>
            <person name="Jarett J.K."/>
            <person name="Geller-Mcgrath D.E."/>
            <person name="Sieber C.M.K."/>
            <person name="Emerson J.B."/>
            <person name="Anantharaman K."/>
            <person name="Thomas B.C."/>
            <person name="Malmstrom R."/>
            <person name="Stieglmeier M."/>
            <person name="Klingl A."/>
            <person name="Woyke T."/>
            <person name="Ryan C.M."/>
            <person name="Banfield J.F."/>
        </authorList>
    </citation>
    <scope>NUCLEOTIDE SEQUENCE [LARGE SCALE GENOMIC DNA]</scope>
</reference>
<dbReference type="InterPro" id="IPR050179">
    <property type="entry name" value="Trans_hexapeptide_repeat"/>
</dbReference>
<keyword evidence="1" id="KW-0808">Transferase</keyword>
<dbReference type="GO" id="GO:0016740">
    <property type="term" value="F:transferase activity"/>
    <property type="evidence" value="ECO:0007669"/>
    <property type="project" value="UniProtKB-KW"/>
</dbReference>
<dbReference type="PANTHER" id="PTHR43300">
    <property type="entry name" value="ACETYLTRANSFERASE"/>
    <property type="match status" value="1"/>
</dbReference>
<gene>
    <name evidence="1" type="ORF">COT94_01825</name>
</gene>
<protein>
    <submittedName>
        <fullName evidence="1">Transferase</fullName>
    </submittedName>
</protein>
<comment type="caution">
    <text evidence="1">The sequence shown here is derived from an EMBL/GenBank/DDBJ whole genome shotgun (WGS) entry which is preliminary data.</text>
</comment>
<name>A0A2M6WTR0_9BACT</name>
<dbReference type="InterPro" id="IPR011004">
    <property type="entry name" value="Trimer_LpxA-like_sf"/>
</dbReference>
<accession>A0A2M6WTR0</accession>
<dbReference type="PANTHER" id="PTHR43300:SF4">
    <property type="entry name" value="ACYL-[ACYL-CARRIER-PROTEIN]--UDP-N-ACETYLGLUCOSAMINE O-ACYLTRANSFERASE"/>
    <property type="match status" value="1"/>
</dbReference>
<evidence type="ECO:0000313" key="1">
    <source>
        <dbReference type="EMBL" id="PIT96185.1"/>
    </source>
</evidence>